<keyword evidence="6" id="KW-1185">Reference proteome</keyword>
<dbReference type="PANTHER" id="PTHR42756">
    <property type="entry name" value="TRANSCRIPTIONAL REGULATOR, MARR"/>
    <property type="match status" value="1"/>
</dbReference>
<dbReference type="SUPFAM" id="SSF46785">
    <property type="entry name" value="Winged helix' DNA-binding domain"/>
    <property type="match status" value="1"/>
</dbReference>
<evidence type="ECO:0000313" key="6">
    <source>
        <dbReference type="Proteomes" id="UP000307841"/>
    </source>
</evidence>
<dbReference type="GO" id="GO:0003700">
    <property type="term" value="F:DNA-binding transcription factor activity"/>
    <property type="evidence" value="ECO:0007669"/>
    <property type="project" value="InterPro"/>
</dbReference>
<sequence length="162" mass="18896">MEFSYATALTHSASHVMKMHRQNVEFLIQKYDVYPGQPILLMRLFDKDGMIQRELARKIGVQPATLTVMINRMAKSGLVERKADERDQRISRVYLTDKGRMATKHVKEVLRVIEEHCFIGFSEEEKDVLRGLLDRMHSNLQAFYLQNTQPTSELHKASFLEK</sequence>
<dbReference type="GO" id="GO:0003677">
    <property type="term" value="F:DNA binding"/>
    <property type="evidence" value="ECO:0007669"/>
    <property type="project" value="UniProtKB-KW"/>
</dbReference>
<evidence type="ECO:0000256" key="1">
    <source>
        <dbReference type="ARBA" id="ARBA00023015"/>
    </source>
</evidence>
<dbReference type="PROSITE" id="PS50995">
    <property type="entry name" value="HTH_MARR_2"/>
    <property type="match status" value="1"/>
</dbReference>
<dbReference type="Gene3D" id="1.10.10.10">
    <property type="entry name" value="Winged helix-like DNA-binding domain superfamily/Winged helix DNA-binding domain"/>
    <property type="match status" value="1"/>
</dbReference>
<dbReference type="OrthoDB" id="6400170at2"/>
<accession>A0A4U2Y5T9</accession>
<dbReference type="PRINTS" id="PR00598">
    <property type="entry name" value="HTHMARR"/>
</dbReference>
<dbReference type="InterPro" id="IPR000835">
    <property type="entry name" value="HTH_MarR-typ"/>
</dbReference>
<keyword evidence="2" id="KW-0238">DNA-binding</keyword>
<dbReference type="SMART" id="SM00347">
    <property type="entry name" value="HTH_MARR"/>
    <property type="match status" value="1"/>
</dbReference>
<reference evidence="5 6" key="1">
    <citation type="submission" date="2019-04" db="EMBL/GenBank/DDBJ databases">
        <title>Whole genome sequencing of Brevibacillus sp. TGS2-1.</title>
        <authorList>
            <person name="Choi A."/>
        </authorList>
    </citation>
    <scope>NUCLEOTIDE SEQUENCE [LARGE SCALE GENOMIC DNA]</scope>
    <source>
        <strain evidence="5 6">TGS2-1</strain>
    </source>
</reference>
<dbReference type="EMBL" id="SZNK01000001">
    <property type="protein sequence ID" value="TKI55122.1"/>
    <property type="molecule type" value="Genomic_DNA"/>
</dbReference>
<keyword evidence="1" id="KW-0805">Transcription regulation</keyword>
<protein>
    <submittedName>
        <fullName evidence="5">MarR family transcriptional regulator</fullName>
    </submittedName>
</protein>
<keyword evidence="3" id="KW-0804">Transcription</keyword>
<gene>
    <name evidence="5" type="ORF">E8L90_06430</name>
</gene>
<dbReference type="PANTHER" id="PTHR42756:SF1">
    <property type="entry name" value="TRANSCRIPTIONAL REPRESSOR OF EMRAB OPERON"/>
    <property type="match status" value="1"/>
</dbReference>
<evidence type="ECO:0000259" key="4">
    <source>
        <dbReference type="PROSITE" id="PS50995"/>
    </source>
</evidence>
<feature type="domain" description="HTH marR-type" evidence="4">
    <location>
        <begin position="6"/>
        <end position="138"/>
    </location>
</feature>
<evidence type="ECO:0000256" key="2">
    <source>
        <dbReference type="ARBA" id="ARBA00023125"/>
    </source>
</evidence>
<dbReference type="AlphaFoldDB" id="A0A4U2Y5T9"/>
<evidence type="ECO:0000313" key="5">
    <source>
        <dbReference type="EMBL" id="TKI55122.1"/>
    </source>
</evidence>
<dbReference type="Pfam" id="PF01047">
    <property type="entry name" value="MarR"/>
    <property type="match status" value="1"/>
</dbReference>
<dbReference type="InterPro" id="IPR036390">
    <property type="entry name" value="WH_DNA-bd_sf"/>
</dbReference>
<name>A0A4U2Y5T9_9BACL</name>
<comment type="caution">
    <text evidence="5">The sequence shown here is derived from an EMBL/GenBank/DDBJ whole genome shotgun (WGS) entry which is preliminary data.</text>
</comment>
<evidence type="ECO:0000256" key="3">
    <source>
        <dbReference type="ARBA" id="ARBA00023163"/>
    </source>
</evidence>
<organism evidence="5 6">
    <name type="scientific">Brevibacillus antibioticus</name>
    <dbReference type="NCBI Taxonomy" id="2570228"/>
    <lineage>
        <taxon>Bacteria</taxon>
        <taxon>Bacillati</taxon>
        <taxon>Bacillota</taxon>
        <taxon>Bacilli</taxon>
        <taxon>Bacillales</taxon>
        <taxon>Paenibacillaceae</taxon>
        <taxon>Brevibacillus</taxon>
    </lineage>
</organism>
<dbReference type="Proteomes" id="UP000307841">
    <property type="component" value="Unassembled WGS sequence"/>
</dbReference>
<dbReference type="InterPro" id="IPR036388">
    <property type="entry name" value="WH-like_DNA-bd_sf"/>
</dbReference>
<proteinExistence type="predicted"/>